<dbReference type="RefSeq" id="WP_010495902.1">
    <property type="nucleotide sequence ID" value="NZ_CP173417.1"/>
</dbReference>
<sequence length="325" mass="36530">MAAAIEFRNIQKAFGDNTVISGMDMSIRQGERFVLVGSSGSGKTTSLKMINRLEQPTGGQVLINGKKAEDYPLQELRWMMGYVLQQIALFPNMTVSQNISLIPEMKGTPKNQLQEMADSLLKRVGLDPVKYRNRYPRELSGGEQQRVGILRAISSKPPIVLMDEPFSALDPISRASLQDLVLDIHEQLHNTIVFVTHDMDEALKIGDRIGIMSEGQLLQAACPQEIAQHPVNNFVRDFFRGSMAKNIYDTPVNKVLLATQPLNGLAKEQREDVPVLAENAVLRDLFEKLSTNNYVEIRDRSGQSQGYLDRQKVLNYLSQNEEQED</sequence>
<dbReference type="GO" id="GO:0005524">
    <property type="term" value="F:ATP binding"/>
    <property type="evidence" value="ECO:0007669"/>
    <property type="project" value="UniProtKB-KW"/>
</dbReference>
<evidence type="ECO:0000256" key="5">
    <source>
        <dbReference type="ARBA" id="ARBA00066388"/>
    </source>
</evidence>
<organism evidence="7 9">
    <name type="scientific">Ligilactobacillus acidipiscis</name>
    <dbReference type="NCBI Taxonomy" id="89059"/>
    <lineage>
        <taxon>Bacteria</taxon>
        <taxon>Bacillati</taxon>
        <taxon>Bacillota</taxon>
        <taxon>Bacilli</taxon>
        <taxon>Lactobacillales</taxon>
        <taxon>Lactobacillaceae</taxon>
        <taxon>Ligilactobacillus</taxon>
    </lineage>
</organism>
<evidence type="ECO:0000256" key="3">
    <source>
        <dbReference type="ARBA" id="ARBA00022741"/>
    </source>
</evidence>
<dbReference type="FunFam" id="3.40.50.300:FF:000425">
    <property type="entry name" value="Probable ABC transporter, ATP-binding subunit"/>
    <property type="match status" value="1"/>
</dbReference>
<feature type="domain" description="ABC transporter" evidence="6">
    <location>
        <begin position="5"/>
        <end position="239"/>
    </location>
</feature>
<reference evidence="7 9" key="1">
    <citation type="journal article" date="2015" name="Genome Announc.">
        <title>Expanding the biotechnology potential of lactobacilli through comparative genomics of 213 strains and associated genera.</title>
        <authorList>
            <person name="Sun Z."/>
            <person name="Harris H.M."/>
            <person name="McCann A."/>
            <person name="Guo C."/>
            <person name="Argimon S."/>
            <person name="Zhang W."/>
            <person name="Yang X."/>
            <person name="Jeffery I.B."/>
            <person name="Cooney J.C."/>
            <person name="Kagawa T.F."/>
            <person name="Liu W."/>
            <person name="Song Y."/>
            <person name="Salvetti E."/>
            <person name="Wrobel A."/>
            <person name="Rasinkangas P."/>
            <person name="Parkhill J."/>
            <person name="Rea M.C."/>
            <person name="O'Sullivan O."/>
            <person name="Ritari J."/>
            <person name="Douillard F.P."/>
            <person name="Paul Ross R."/>
            <person name="Yang R."/>
            <person name="Briner A.E."/>
            <person name="Felis G.E."/>
            <person name="de Vos W.M."/>
            <person name="Barrangou R."/>
            <person name="Klaenhammer T.R."/>
            <person name="Caufield P.W."/>
            <person name="Cui Y."/>
            <person name="Zhang H."/>
            <person name="O'Toole P.W."/>
        </authorList>
    </citation>
    <scope>NUCLEOTIDE SEQUENCE [LARGE SCALE GENOMIC DNA]</scope>
    <source>
        <strain evidence="7 9">DSM 15353</strain>
    </source>
</reference>
<evidence type="ECO:0000313" key="8">
    <source>
        <dbReference type="EMBL" id="SFV41733.1"/>
    </source>
</evidence>
<dbReference type="EMBL" id="JQBK01000004">
    <property type="protein sequence ID" value="KRN87375.1"/>
    <property type="molecule type" value="Genomic_DNA"/>
</dbReference>
<evidence type="ECO:0000256" key="1">
    <source>
        <dbReference type="ARBA" id="ARBA00005417"/>
    </source>
</evidence>
<dbReference type="PANTHER" id="PTHR43117:SF4">
    <property type="entry name" value="OSMOPROTECTANT IMPORT ATP-BINDING PROTEIN OSMV"/>
    <property type="match status" value="1"/>
</dbReference>
<dbReference type="Gene3D" id="3.40.50.300">
    <property type="entry name" value="P-loop containing nucleotide triphosphate hydrolases"/>
    <property type="match status" value="1"/>
</dbReference>
<keyword evidence="4 7" id="KW-0067">ATP-binding</keyword>
<keyword evidence="2" id="KW-0813">Transport</keyword>
<dbReference type="AlphaFoldDB" id="A0A0R2KD73"/>
<keyword evidence="3" id="KW-0547">Nucleotide-binding</keyword>
<evidence type="ECO:0000313" key="9">
    <source>
        <dbReference type="Proteomes" id="UP000051491"/>
    </source>
</evidence>
<dbReference type="PANTHER" id="PTHR43117">
    <property type="entry name" value="OSMOPROTECTANT IMPORT ATP-BINDING PROTEIN OSMV"/>
    <property type="match status" value="1"/>
</dbReference>
<dbReference type="GO" id="GO:0015418">
    <property type="term" value="F:ABC-type quaternary ammonium compound transporting activity"/>
    <property type="evidence" value="ECO:0007669"/>
    <property type="project" value="UniProtKB-EC"/>
</dbReference>
<name>A0A0R2KD73_9LACO</name>
<dbReference type="PROSITE" id="PS00211">
    <property type="entry name" value="ABC_TRANSPORTER_1"/>
    <property type="match status" value="1"/>
</dbReference>
<reference evidence="8" key="3">
    <citation type="submission" date="2016-11" db="EMBL/GenBank/DDBJ databases">
        <authorList>
            <person name="Jaros S."/>
            <person name="Januszkiewicz K."/>
            <person name="Wedrychowicz H."/>
        </authorList>
    </citation>
    <scope>NUCLEOTIDE SEQUENCE [LARGE SCALE GENOMIC DNA]</scope>
    <source>
        <strain evidence="8">ACA-DC 1533</strain>
    </source>
</reference>
<dbReference type="PATRIC" id="fig|89059.3.peg.1513"/>
<dbReference type="InterPro" id="IPR017871">
    <property type="entry name" value="ABC_transporter-like_CS"/>
</dbReference>
<dbReference type="PROSITE" id="PS50893">
    <property type="entry name" value="ABC_TRANSPORTER_2"/>
    <property type="match status" value="1"/>
</dbReference>
<evidence type="ECO:0000259" key="6">
    <source>
        <dbReference type="PROSITE" id="PS50893"/>
    </source>
</evidence>
<dbReference type="InterPro" id="IPR027417">
    <property type="entry name" value="P-loop_NTPase"/>
</dbReference>
<dbReference type="SMART" id="SM00382">
    <property type="entry name" value="AAA"/>
    <property type="match status" value="1"/>
</dbReference>
<dbReference type="EC" id="7.6.2.9" evidence="5"/>
<accession>A0A0R2KD73</accession>
<reference evidence="10" key="2">
    <citation type="submission" date="2016-11" db="EMBL/GenBank/DDBJ databases">
        <authorList>
            <person name="Papadimitriou K."/>
        </authorList>
    </citation>
    <scope>NUCLEOTIDE SEQUENCE [LARGE SCALE GENOMIC DNA]</scope>
    <source>
        <strain evidence="10">ACA-DC 1533</strain>
    </source>
</reference>
<dbReference type="InterPro" id="IPR003439">
    <property type="entry name" value="ABC_transporter-like_ATP-bd"/>
</dbReference>
<dbReference type="EMBL" id="LT630287">
    <property type="protein sequence ID" value="SFV41733.1"/>
    <property type="molecule type" value="Genomic_DNA"/>
</dbReference>
<dbReference type="Pfam" id="PF00005">
    <property type="entry name" value="ABC_tran"/>
    <property type="match status" value="1"/>
</dbReference>
<dbReference type="GeneID" id="95350391"/>
<dbReference type="InterPro" id="IPR003593">
    <property type="entry name" value="AAA+_ATPase"/>
</dbReference>
<dbReference type="Proteomes" id="UP000051491">
    <property type="component" value="Unassembled WGS sequence"/>
</dbReference>
<gene>
    <name evidence="7" type="ORF">IV43_GL001410</name>
    <name evidence="8" type="ORF">LAC1533_2307</name>
</gene>
<dbReference type="GO" id="GO:0016887">
    <property type="term" value="F:ATP hydrolysis activity"/>
    <property type="evidence" value="ECO:0007669"/>
    <property type="project" value="InterPro"/>
</dbReference>
<evidence type="ECO:0000313" key="10">
    <source>
        <dbReference type="Proteomes" id="UP000190935"/>
    </source>
</evidence>
<dbReference type="OrthoDB" id="9802264at2"/>
<dbReference type="SUPFAM" id="SSF52540">
    <property type="entry name" value="P-loop containing nucleoside triphosphate hydrolases"/>
    <property type="match status" value="1"/>
</dbReference>
<comment type="similarity">
    <text evidence="1">Belongs to the ABC transporter superfamily.</text>
</comment>
<evidence type="ECO:0000256" key="4">
    <source>
        <dbReference type="ARBA" id="ARBA00022840"/>
    </source>
</evidence>
<dbReference type="Proteomes" id="UP000190935">
    <property type="component" value="Chromosome I"/>
</dbReference>
<proteinExistence type="inferred from homology"/>
<evidence type="ECO:0000256" key="2">
    <source>
        <dbReference type="ARBA" id="ARBA00022448"/>
    </source>
</evidence>
<dbReference type="STRING" id="89059.LAC1533_2307"/>
<protein>
    <recommendedName>
        <fullName evidence="5">ABC-type quaternary amine transporter</fullName>
        <ecNumber evidence="5">7.6.2.9</ecNumber>
    </recommendedName>
</protein>
<dbReference type="KEGG" id="laca:LAC1533_2307"/>
<evidence type="ECO:0000313" key="7">
    <source>
        <dbReference type="EMBL" id="KRN87375.1"/>
    </source>
</evidence>